<sequence precursor="true">MRFSLVLLSAAALVLPAAAQVKMTPGDGKVAVEINGKPFTVFYMSGTAFDAQVTKPYLWPLRAASGTAITRSWPMEKVPEEAAEKKDHQHQRGLWFAHDNVNKLDFWNNEWSYFADLHRKNLGRINLTKAGEVKSGKDKGSIAATFEWTDMEGKNPILTEQRVMTFYSDPKLRYFDVDITLTALAPVTFGDGKDGAFGIRLRPLLQEDKGGASHITNADGLVGEKELWGKPSNWCDYSGEIAGERVGVAILDHPENPRHPVRWHARGYGLFAANPWGLSVFTNDKTQNGAMTLDPGKSLRYRYRVIIHPGDAKDANIAALWTKYTGGM</sequence>
<dbReference type="eggNOG" id="COG2133">
    <property type="taxonomic scope" value="Bacteria"/>
</dbReference>
<evidence type="ECO:0000256" key="1">
    <source>
        <dbReference type="SAM" id="SignalP"/>
    </source>
</evidence>
<dbReference type="OrthoDB" id="242279at2"/>
<gene>
    <name evidence="2" type="ordered locus">Acid_3533</name>
</gene>
<keyword evidence="1" id="KW-0732">Signal</keyword>
<evidence type="ECO:0008006" key="3">
    <source>
        <dbReference type="Google" id="ProtNLM"/>
    </source>
</evidence>
<evidence type="ECO:0000313" key="2">
    <source>
        <dbReference type="EMBL" id="ABJ84505.1"/>
    </source>
</evidence>
<accession>Q020Y4</accession>
<dbReference type="EMBL" id="CP000473">
    <property type="protein sequence ID" value="ABJ84505.1"/>
    <property type="molecule type" value="Genomic_DNA"/>
</dbReference>
<feature type="signal peptide" evidence="1">
    <location>
        <begin position="1"/>
        <end position="19"/>
    </location>
</feature>
<name>Q020Y4_SOLUE</name>
<dbReference type="Pfam" id="PF14100">
    <property type="entry name" value="DUF6807"/>
    <property type="match status" value="1"/>
</dbReference>
<dbReference type="HOGENOM" id="CLU_058817_0_0_0"/>
<dbReference type="AlphaFoldDB" id="Q020Y4"/>
<protein>
    <recommendedName>
        <fullName evidence="3">Methane oxygenase PmoA</fullName>
    </recommendedName>
</protein>
<dbReference type="STRING" id="234267.Acid_3533"/>
<reference evidence="2" key="1">
    <citation type="submission" date="2006-10" db="EMBL/GenBank/DDBJ databases">
        <title>Complete sequence of Solibacter usitatus Ellin6076.</title>
        <authorList>
            <consortium name="US DOE Joint Genome Institute"/>
            <person name="Copeland A."/>
            <person name="Lucas S."/>
            <person name="Lapidus A."/>
            <person name="Barry K."/>
            <person name="Detter J.C."/>
            <person name="Glavina del Rio T."/>
            <person name="Hammon N."/>
            <person name="Israni S."/>
            <person name="Dalin E."/>
            <person name="Tice H."/>
            <person name="Pitluck S."/>
            <person name="Thompson L.S."/>
            <person name="Brettin T."/>
            <person name="Bruce D."/>
            <person name="Han C."/>
            <person name="Tapia R."/>
            <person name="Gilna P."/>
            <person name="Schmutz J."/>
            <person name="Larimer F."/>
            <person name="Land M."/>
            <person name="Hauser L."/>
            <person name="Kyrpides N."/>
            <person name="Mikhailova N."/>
            <person name="Janssen P.H."/>
            <person name="Kuske C.R."/>
            <person name="Richardson P."/>
        </authorList>
    </citation>
    <scope>NUCLEOTIDE SEQUENCE</scope>
    <source>
        <strain evidence="2">Ellin6076</strain>
    </source>
</reference>
<proteinExistence type="predicted"/>
<dbReference type="KEGG" id="sus:Acid_3533"/>
<dbReference type="InParanoid" id="Q020Y4"/>
<dbReference type="InterPro" id="IPR029475">
    <property type="entry name" value="DUF6807"/>
</dbReference>
<feature type="chain" id="PRO_5004162943" description="Methane oxygenase PmoA" evidence="1">
    <location>
        <begin position="20"/>
        <end position="328"/>
    </location>
</feature>
<organism evidence="2">
    <name type="scientific">Solibacter usitatus (strain Ellin6076)</name>
    <dbReference type="NCBI Taxonomy" id="234267"/>
    <lineage>
        <taxon>Bacteria</taxon>
        <taxon>Pseudomonadati</taxon>
        <taxon>Acidobacteriota</taxon>
        <taxon>Terriglobia</taxon>
        <taxon>Bryobacterales</taxon>
        <taxon>Solibacteraceae</taxon>
        <taxon>Candidatus Solibacter</taxon>
    </lineage>
</organism>